<evidence type="ECO:0000256" key="1">
    <source>
        <dbReference type="ARBA" id="ARBA00022603"/>
    </source>
</evidence>
<keyword evidence="2 4" id="KW-0808">Transferase</keyword>
<gene>
    <name evidence="4" type="ORF">MNBD_BACTEROID03-2621</name>
</gene>
<dbReference type="GO" id="GO:0008171">
    <property type="term" value="F:O-methyltransferase activity"/>
    <property type="evidence" value="ECO:0007669"/>
    <property type="project" value="InterPro"/>
</dbReference>
<dbReference type="AlphaFoldDB" id="A0A3B0TAR5"/>
<proteinExistence type="predicted"/>
<organism evidence="4">
    <name type="scientific">hydrothermal vent metagenome</name>
    <dbReference type="NCBI Taxonomy" id="652676"/>
    <lineage>
        <taxon>unclassified sequences</taxon>
        <taxon>metagenomes</taxon>
        <taxon>ecological metagenomes</taxon>
    </lineage>
</organism>
<keyword evidence="3" id="KW-0949">S-adenosyl-L-methionine</keyword>
<dbReference type="Gene3D" id="3.40.50.150">
    <property type="entry name" value="Vaccinia Virus protein VP39"/>
    <property type="match status" value="1"/>
</dbReference>
<protein>
    <submittedName>
        <fullName evidence="4">Cytidine/deoxycytidylate deaminase/nudix/methyltransferase domains protein</fullName>
    </submittedName>
</protein>
<accession>A0A3B0TAR5</accession>
<dbReference type="EMBL" id="UOEL01000066">
    <property type="protein sequence ID" value="VAW11592.1"/>
    <property type="molecule type" value="Genomic_DNA"/>
</dbReference>
<reference evidence="4" key="1">
    <citation type="submission" date="2018-06" db="EMBL/GenBank/DDBJ databases">
        <authorList>
            <person name="Zhirakovskaya E."/>
        </authorList>
    </citation>
    <scope>NUCLEOTIDE SEQUENCE</scope>
</reference>
<evidence type="ECO:0000313" key="4">
    <source>
        <dbReference type="EMBL" id="VAW11592.1"/>
    </source>
</evidence>
<keyword evidence="1 4" id="KW-0489">Methyltransferase</keyword>
<evidence type="ECO:0000256" key="2">
    <source>
        <dbReference type="ARBA" id="ARBA00022679"/>
    </source>
</evidence>
<sequence length="106" mass="11796">MEKSKEVGFTMPSDLFIGTMLKTLIASKPKGFFLEFGTGIGLSLSWMMDGMDAGSKSIAIDNDFELIEIAKEYFGKDKRVETLCQDGSEWIKNHKGGRFDLIFADA</sequence>
<dbReference type="GO" id="GO:0032259">
    <property type="term" value="P:methylation"/>
    <property type="evidence" value="ECO:0007669"/>
    <property type="project" value="UniProtKB-KW"/>
</dbReference>
<dbReference type="SUPFAM" id="SSF53335">
    <property type="entry name" value="S-adenosyl-L-methionine-dependent methyltransferases"/>
    <property type="match status" value="1"/>
</dbReference>
<dbReference type="InterPro" id="IPR002935">
    <property type="entry name" value="SAM_O-MeTrfase"/>
</dbReference>
<dbReference type="Pfam" id="PF01596">
    <property type="entry name" value="Methyltransf_3"/>
    <property type="match status" value="1"/>
</dbReference>
<dbReference type="InterPro" id="IPR029063">
    <property type="entry name" value="SAM-dependent_MTases_sf"/>
</dbReference>
<name>A0A3B0TAR5_9ZZZZ</name>
<evidence type="ECO:0000256" key="3">
    <source>
        <dbReference type="ARBA" id="ARBA00022691"/>
    </source>
</evidence>